<evidence type="ECO:0000313" key="1">
    <source>
        <dbReference type="EMBL" id="KKN64083.1"/>
    </source>
</evidence>
<comment type="caution">
    <text evidence="1">The sequence shown here is derived from an EMBL/GenBank/DDBJ whole genome shotgun (WGS) entry which is preliminary data.</text>
</comment>
<protein>
    <submittedName>
        <fullName evidence="1">Uncharacterized protein</fullName>
    </submittedName>
</protein>
<gene>
    <name evidence="1" type="ORF">LCGC14_0495100</name>
</gene>
<dbReference type="AlphaFoldDB" id="A0A0F9VE50"/>
<accession>A0A0F9VE50</accession>
<organism evidence="1">
    <name type="scientific">marine sediment metagenome</name>
    <dbReference type="NCBI Taxonomy" id="412755"/>
    <lineage>
        <taxon>unclassified sequences</taxon>
        <taxon>metagenomes</taxon>
        <taxon>ecological metagenomes</taxon>
    </lineage>
</organism>
<dbReference type="EMBL" id="LAZR01000568">
    <property type="protein sequence ID" value="KKN64083.1"/>
    <property type="molecule type" value="Genomic_DNA"/>
</dbReference>
<proteinExistence type="predicted"/>
<sequence length="51" mass="5750">MSFEIEVNISVYCQTEGCNEKEMEKNDYIDNDDNEANLICSICGNAVKVTL</sequence>
<reference evidence="1" key="1">
    <citation type="journal article" date="2015" name="Nature">
        <title>Complex archaea that bridge the gap between prokaryotes and eukaryotes.</title>
        <authorList>
            <person name="Spang A."/>
            <person name="Saw J.H."/>
            <person name="Jorgensen S.L."/>
            <person name="Zaremba-Niedzwiedzka K."/>
            <person name="Martijn J."/>
            <person name="Lind A.E."/>
            <person name="van Eijk R."/>
            <person name="Schleper C."/>
            <person name="Guy L."/>
            <person name="Ettema T.J."/>
        </authorList>
    </citation>
    <scope>NUCLEOTIDE SEQUENCE</scope>
</reference>
<name>A0A0F9VE50_9ZZZZ</name>